<dbReference type="PANTHER" id="PTHR23310:SF62">
    <property type="entry name" value="ACYL-COA BINDING PROTEIN 1, ISOFORM A"/>
    <property type="match status" value="1"/>
</dbReference>
<dbReference type="GO" id="GO:0000062">
    <property type="term" value="F:fatty-acyl-CoA binding"/>
    <property type="evidence" value="ECO:0007669"/>
    <property type="project" value="InterPro"/>
</dbReference>
<evidence type="ECO:0000313" key="5">
    <source>
        <dbReference type="Proteomes" id="UP001372834"/>
    </source>
</evidence>
<evidence type="ECO:0000256" key="2">
    <source>
        <dbReference type="ARBA" id="ARBA00023121"/>
    </source>
</evidence>
<proteinExistence type="inferred from homology"/>
<keyword evidence="2" id="KW-0446">Lipid-binding</keyword>
<dbReference type="AlphaFoldDB" id="A0AAN8PBQ5"/>
<comment type="similarity">
    <text evidence="1">Belongs to the ACBP family.</text>
</comment>
<dbReference type="Pfam" id="PF00887">
    <property type="entry name" value="ACBP"/>
    <property type="match status" value="1"/>
</dbReference>
<dbReference type="SUPFAM" id="SSF47027">
    <property type="entry name" value="Acyl-CoA binding protein"/>
    <property type="match status" value="1"/>
</dbReference>
<dbReference type="GO" id="GO:0006631">
    <property type="term" value="P:fatty acid metabolic process"/>
    <property type="evidence" value="ECO:0007669"/>
    <property type="project" value="TreeGrafter"/>
</dbReference>
<reference evidence="4 5" key="1">
    <citation type="submission" date="2023-10" db="EMBL/GenBank/DDBJ databases">
        <title>Genomes of two closely related lineages of the louse Polyplax serrata with different host specificities.</title>
        <authorList>
            <person name="Martinu J."/>
            <person name="Tarabai H."/>
            <person name="Stefka J."/>
            <person name="Hypsa V."/>
        </authorList>
    </citation>
    <scope>NUCLEOTIDE SEQUENCE [LARGE SCALE GENOMIC DNA]</scope>
    <source>
        <strain evidence="4">HR10_N</strain>
    </source>
</reference>
<sequence>MSLNDKFRTAAENIKKLKEQPGEDELLEIYALYKQAEIGDCNIRFLNVVSKKWTNQMPKCLNSGFSDFLDSVQGFLFLRLLID</sequence>
<protein>
    <recommendedName>
        <fullName evidence="3">ACB domain-containing protein</fullName>
    </recommendedName>
</protein>
<dbReference type="InterPro" id="IPR014352">
    <property type="entry name" value="FERM/acyl-CoA-bd_prot_sf"/>
</dbReference>
<feature type="domain" description="ACB" evidence="3">
    <location>
        <begin position="3"/>
        <end position="83"/>
    </location>
</feature>
<dbReference type="InterPro" id="IPR035984">
    <property type="entry name" value="Acyl-CoA-binding_sf"/>
</dbReference>
<evidence type="ECO:0000313" key="4">
    <source>
        <dbReference type="EMBL" id="KAK6618415.1"/>
    </source>
</evidence>
<gene>
    <name evidence="4" type="ORF">RUM43_013608</name>
</gene>
<name>A0AAN8PBQ5_POLSC</name>
<evidence type="ECO:0000256" key="1">
    <source>
        <dbReference type="ARBA" id="ARBA00005567"/>
    </source>
</evidence>
<dbReference type="PROSITE" id="PS51228">
    <property type="entry name" value="ACB_2"/>
    <property type="match status" value="1"/>
</dbReference>
<dbReference type="PANTHER" id="PTHR23310">
    <property type="entry name" value="ACYL-COA-BINDING PROTEIN, ACBP"/>
    <property type="match status" value="1"/>
</dbReference>
<evidence type="ECO:0000259" key="3">
    <source>
        <dbReference type="PROSITE" id="PS51228"/>
    </source>
</evidence>
<accession>A0AAN8PBQ5</accession>
<dbReference type="InterPro" id="IPR000582">
    <property type="entry name" value="Acyl-CoA-binding_protein"/>
</dbReference>
<organism evidence="4 5">
    <name type="scientific">Polyplax serrata</name>
    <name type="common">Common mouse louse</name>
    <dbReference type="NCBI Taxonomy" id="468196"/>
    <lineage>
        <taxon>Eukaryota</taxon>
        <taxon>Metazoa</taxon>
        <taxon>Ecdysozoa</taxon>
        <taxon>Arthropoda</taxon>
        <taxon>Hexapoda</taxon>
        <taxon>Insecta</taxon>
        <taxon>Pterygota</taxon>
        <taxon>Neoptera</taxon>
        <taxon>Paraneoptera</taxon>
        <taxon>Psocodea</taxon>
        <taxon>Troctomorpha</taxon>
        <taxon>Phthiraptera</taxon>
        <taxon>Anoplura</taxon>
        <taxon>Polyplacidae</taxon>
        <taxon>Polyplax</taxon>
    </lineage>
</organism>
<dbReference type="Proteomes" id="UP001372834">
    <property type="component" value="Unassembled WGS sequence"/>
</dbReference>
<dbReference type="Gene3D" id="1.20.80.10">
    <property type="match status" value="1"/>
</dbReference>
<dbReference type="EMBL" id="JAWJWE010000042">
    <property type="protein sequence ID" value="KAK6618415.1"/>
    <property type="molecule type" value="Genomic_DNA"/>
</dbReference>
<dbReference type="PRINTS" id="PR00689">
    <property type="entry name" value="ACOABINDINGP"/>
</dbReference>
<comment type="caution">
    <text evidence="4">The sequence shown here is derived from an EMBL/GenBank/DDBJ whole genome shotgun (WGS) entry which is preliminary data.</text>
</comment>